<keyword evidence="12" id="KW-1185">Reference proteome</keyword>
<keyword evidence="5 10" id="KW-0812">Transmembrane</keyword>
<keyword evidence="7 10" id="KW-0472">Membrane</keyword>
<feature type="transmembrane region" description="Helical" evidence="10">
    <location>
        <begin position="6"/>
        <end position="27"/>
    </location>
</feature>
<dbReference type="GO" id="GO:0044780">
    <property type="term" value="P:bacterial-type flagellum assembly"/>
    <property type="evidence" value="ECO:0007669"/>
    <property type="project" value="UniProtKB-UniRule"/>
</dbReference>
<dbReference type="PANTHER" id="PTHR30065">
    <property type="entry name" value="FLAGELLAR BIOSYNTHETIC PROTEIN FLIR"/>
    <property type="match status" value="1"/>
</dbReference>
<dbReference type="Pfam" id="PF01311">
    <property type="entry name" value="Bac_export_1"/>
    <property type="match status" value="1"/>
</dbReference>
<dbReference type="GO" id="GO:0005886">
    <property type="term" value="C:plasma membrane"/>
    <property type="evidence" value="ECO:0007669"/>
    <property type="project" value="UniProtKB-SubCell"/>
</dbReference>
<feature type="transmembrane region" description="Helical" evidence="10">
    <location>
        <begin position="211"/>
        <end position="238"/>
    </location>
</feature>
<proteinExistence type="inferred from homology"/>
<dbReference type="Proteomes" id="UP000622653">
    <property type="component" value="Unassembled WGS sequence"/>
</dbReference>
<dbReference type="RefSeq" id="WP_194561427.1">
    <property type="nucleotide sequence ID" value="NZ_JADKPV010000001.1"/>
</dbReference>
<dbReference type="PANTHER" id="PTHR30065:SF1">
    <property type="entry name" value="SURFACE PRESENTATION OF ANTIGENS PROTEIN SPAR"/>
    <property type="match status" value="1"/>
</dbReference>
<dbReference type="InterPro" id="IPR006303">
    <property type="entry name" value="FliR"/>
</dbReference>
<keyword evidence="11" id="KW-0969">Cilium</keyword>
<dbReference type="EMBL" id="JADKPV010000001">
    <property type="protein sequence ID" value="MBF4499956.1"/>
    <property type="molecule type" value="Genomic_DNA"/>
</dbReference>
<evidence type="ECO:0000256" key="5">
    <source>
        <dbReference type="ARBA" id="ARBA00022692"/>
    </source>
</evidence>
<evidence type="ECO:0000256" key="8">
    <source>
        <dbReference type="ARBA" id="ARBA00023143"/>
    </source>
</evidence>
<evidence type="ECO:0000256" key="3">
    <source>
        <dbReference type="ARBA" id="ARBA00021717"/>
    </source>
</evidence>
<protein>
    <recommendedName>
        <fullName evidence="3 9">Flagellar biosynthetic protein FliR</fullName>
    </recommendedName>
</protein>
<evidence type="ECO:0000256" key="10">
    <source>
        <dbReference type="RuleBase" id="RU362071"/>
    </source>
</evidence>
<keyword evidence="6 10" id="KW-1133">Transmembrane helix</keyword>
<feature type="transmembrane region" description="Helical" evidence="10">
    <location>
        <begin position="39"/>
        <end position="56"/>
    </location>
</feature>
<evidence type="ECO:0000256" key="2">
    <source>
        <dbReference type="ARBA" id="ARBA00009772"/>
    </source>
</evidence>
<dbReference type="PRINTS" id="PR00953">
    <property type="entry name" value="TYPE3IMRPROT"/>
</dbReference>
<organism evidence="11 12">
    <name type="scientific">Savagea serpentis</name>
    <dbReference type="NCBI Taxonomy" id="2785297"/>
    <lineage>
        <taxon>Bacteria</taxon>
        <taxon>Bacillati</taxon>
        <taxon>Bacillota</taxon>
        <taxon>Bacilli</taxon>
        <taxon>Bacillales</taxon>
        <taxon>Caryophanaceae</taxon>
        <taxon>Savagea</taxon>
    </lineage>
</organism>
<comment type="caution">
    <text evidence="11">The sequence shown here is derived from an EMBL/GenBank/DDBJ whole genome shotgun (WGS) entry which is preliminary data.</text>
</comment>
<evidence type="ECO:0000313" key="12">
    <source>
        <dbReference type="Proteomes" id="UP000622653"/>
    </source>
</evidence>
<comment type="subcellular location">
    <subcellularLocation>
        <location evidence="10">Cell membrane</location>
        <topology evidence="10">Multi-pass membrane protein</topology>
    </subcellularLocation>
    <subcellularLocation>
        <location evidence="10">Bacterial flagellum basal body</location>
    </subcellularLocation>
</comment>
<name>A0A8J7GAR1_9BACL</name>
<feature type="transmembrane region" description="Helical" evidence="10">
    <location>
        <begin position="76"/>
        <end position="99"/>
    </location>
</feature>
<keyword evidence="4 10" id="KW-1003">Cell membrane</keyword>
<evidence type="ECO:0000256" key="6">
    <source>
        <dbReference type="ARBA" id="ARBA00022989"/>
    </source>
</evidence>
<evidence type="ECO:0000256" key="7">
    <source>
        <dbReference type="ARBA" id="ARBA00023136"/>
    </source>
</evidence>
<evidence type="ECO:0000256" key="4">
    <source>
        <dbReference type="ARBA" id="ARBA00022475"/>
    </source>
</evidence>
<dbReference type="NCBIfam" id="TIGR01400">
    <property type="entry name" value="fliR"/>
    <property type="match status" value="1"/>
</dbReference>
<sequence>MEQFVLILPTLLLVFMRISAFFVVAPLFSYRTIPNVQRLILALILAVLLVSSIQTAEPIPLDGTYFLLIMKEVVVGLAIGIVAFIVMSAIQIAGGFIDFQMGFAIANVIDPQTGAQSPLLGQFFNAVALLLLLTLNGHHLLLDGIFYSYDFIGLTQLGLTFGEENFAVFITKTFAQVFLIAFQMAVPIVATLFLVDLALGITARTVPQLNIFVVGFPIKITVSFLVLVVMVPVMVALIRRLFEFMAYSMRDLMLILGGG</sequence>
<keyword evidence="8 10" id="KW-0975">Bacterial flagellum</keyword>
<dbReference type="GO" id="GO:0009425">
    <property type="term" value="C:bacterial-type flagellum basal body"/>
    <property type="evidence" value="ECO:0007669"/>
    <property type="project" value="UniProtKB-SubCell"/>
</dbReference>
<evidence type="ECO:0000256" key="1">
    <source>
        <dbReference type="ARBA" id="ARBA00002578"/>
    </source>
</evidence>
<gene>
    <name evidence="11" type="primary">fliR</name>
    <name evidence="11" type="ORF">IRY55_01170</name>
</gene>
<keyword evidence="11" id="KW-0282">Flagellum</keyword>
<comment type="function">
    <text evidence="1 10">Role in flagellar biosynthesis.</text>
</comment>
<comment type="similarity">
    <text evidence="2 10">Belongs to the FliR/MopE/SpaR family.</text>
</comment>
<evidence type="ECO:0000256" key="9">
    <source>
        <dbReference type="NCBIfam" id="TIGR01400"/>
    </source>
</evidence>
<reference evidence="11" key="1">
    <citation type="submission" date="2020-11" db="EMBL/GenBank/DDBJ databases">
        <title>Multidrug resistant novel bacterium Savagea serpentis sp. nov., isolated from the scats of a vine snake (Ahaetulla nasuta).</title>
        <authorList>
            <person name="Venkata Ramana V."/>
            <person name="Vikas Patil S."/>
            <person name="Yogita Lugani V."/>
        </authorList>
    </citation>
    <scope>NUCLEOTIDE SEQUENCE</scope>
    <source>
        <strain evidence="11">SN6</strain>
    </source>
</reference>
<dbReference type="GO" id="GO:0006605">
    <property type="term" value="P:protein targeting"/>
    <property type="evidence" value="ECO:0007669"/>
    <property type="project" value="UniProtKB-UniRule"/>
</dbReference>
<feature type="transmembrane region" description="Helical" evidence="10">
    <location>
        <begin position="119"/>
        <end position="138"/>
    </location>
</feature>
<evidence type="ECO:0000313" key="11">
    <source>
        <dbReference type="EMBL" id="MBF4499956.1"/>
    </source>
</evidence>
<keyword evidence="11" id="KW-0966">Cell projection</keyword>
<feature type="transmembrane region" description="Helical" evidence="10">
    <location>
        <begin position="174"/>
        <end position="199"/>
    </location>
</feature>
<dbReference type="InterPro" id="IPR002010">
    <property type="entry name" value="T3SS_IM_R"/>
</dbReference>
<accession>A0A8J7GAR1</accession>
<dbReference type="AlphaFoldDB" id="A0A8J7GAR1"/>